<dbReference type="RefSeq" id="WP_058843049.1">
    <property type="nucleotide sequence ID" value="NZ_AP021929.1"/>
</dbReference>
<gene>
    <name evidence="1" type="ORF">B5L96_14465</name>
</gene>
<accession>A0A422ZRP6</accession>
<protein>
    <submittedName>
        <fullName evidence="1">Uncharacterized protein</fullName>
    </submittedName>
</protein>
<sequence>MLIQKKRIRNIDNYITAFDGRDVFIAHALPGQQKGESIGFTANQSLGEEVLPRIVGAVTRFNANGKSVPDKTLPKETAYRQVSWTWKKWVGRGQTEEVTETREIEYQRYQRVFTPPPGVELKIVENLNGEKLVISPKLTLTDEKKNLVTHCVNLFLELFGLCEVVDEELNTIVTTQSIKLNWSLLPQGQYPWSTIGPQIMSAIKPRGKGNSAVVEGRLQLINSKQPDFVAVGKAGFQGYVIFGFPNHNTYVLESSQCNNATYIFDNDWQHLSQLTKAEILDGNLHHARVIHRRNWTAEILRYLP</sequence>
<evidence type="ECO:0000313" key="2">
    <source>
        <dbReference type="Proteomes" id="UP000196447"/>
    </source>
</evidence>
<dbReference type="AlphaFoldDB" id="A0A422ZRP6"/>
<dbReference type="Proteomes" id="UP000196447">
    <property type="component" value="Unassembled WGS sequence"/>
</dbReference>
<organism evidence="1 2">
    <name type="scientific">Klebsiella pneumoniae</name>
    <dbReference type="NCBI Taxonomy" id="573"/>
    <lineage>
        <taxon>Bacteria</taxon>
        <taxon>Pseudomonadati</taxon>
        <taxon>Pseudomonadota</taxon>
        <taxon>Gammaproteobacteria</taxon>
        <taxon>Enterobacterales</taxon>
        <taxon>Enterobacteriaceae</taxon>
        <taxon>Klebsiella/Raoultella group</taxon>
        <taxon>Klebsiella</taxon>
        <taxon>Klebsiella pneumoniae complex</taxon>
    </lineage>
</organism>
<evidence type="ECO:0000313" key="1">
    <source>
        <dbReference type="EMBL" id="OVF70891.1"/>
    </source>
</evidence>
<dbReference type="EMBL" id="NDBK01000064">
    <property type="protein sequence ID" value="OVF70891.1"/>
    <property type="molecule type" value="Genomic_DNA"/>
</dbReference>
<reference evidence="1 2" key="1">
    <citation type="submission" date="2017-03" db="EMBL/GenBank/DDBJ databases">
        <authorList>
            <person name="Fouts D."/>
            <person name="Stalin M.J."/>
            <person name="Chen L."/>
            <person name="Wright M."/>
            <person name="Sutton G."/>
            <person name="Nguyen K."/>
            <person name="Vanduin D."/>
            <person name="Rojas L."/>
            <person name="Hujer A."/>
            <person name="Hujer K."/>
            <person name="Bonomo R."/>
            <person name="Kreiswirth B."/>
            <person name="Adams M."/>
        </authorList>
    </citation>
    <scope>NUCLEOTIDE SEQUENCE [LARGE SCALE GENOMIC DNA]</scope>
    <source>
        <strain evidence="1 2">39383</strain>
    </source>
</reference>
<name>A0A422ZRP6_KLEPN</name>
<comment type="caution">
    <text evidence="1">The sequence shown here is derived from an EMBL/GenBank/DDBJ whole genome shotgun (WGS) entry which is preliminary data.</text>
</comment>
<proteinExistence type="predicted"/>